<evidence type="ECO:0000256" key="3">
    <source>
        <dbReference type="ARBA" id="ARBA00022741"/>
    </source>
</evidence>
<keyword evidence="3 7" id="KW-0547">Nucleotide-binding</keyword>
<feature type="compositionally biased region" description="Low complexity" evidence="9">
    <location>
        <begin position="625"/>
        <end position="651"/>
    </location>
</feature>
<feature type="compositionally biased region" description="Low complexity" evidence="9">
    <location>
        <begin position="195"/>
        <end position="226"/>
    </location>
</feature>
<evidence type="ECO:0000256" key="5">
    <source>
        <dbReference type="ARBA" id="ARBA00022840"/>
    </source>
</evidence>
<feature type="domain" description="Protein kinase" evidence="10">
    <location>
        <begin position="785"/>
        <end position="1052"/>
    </location>
</feature>
<sequence>MGFMKKAVAALGFGDGNKSKKHVSRNGGPDIGTGSLSSPQRDLELPADLHVAISSNALCSSQSIAPTPFSQRSSVDGRLTAALLSAPLRGMCGTLDSPGVSAACTPTGSFITGGGHGEAPPTNTGGLNSHPIQRTGSPLGRHLSCTMQLPSPVNTATATPLARHVANRALRKAGDSGPLTLPSISTTVTGGSKTPAQQQQPPQEPHQAGAAGPSPAPEPSLGLSHSQPPPPPNHVPQSMLLSHAISHHAPMQPPPAQLQLQTSTQSPPAESSLLSPSSPAPPTSPSPRPPMLMPVRSPREASPRMRRATTLDQQPAGSAEIAGSPFGTSVATAAAAAASITTAISAPSALGDLRRDRERFSRFQSLPLSPIPQTSNSQLPQESIPEDSAAAAAAAAPQQQPLPEYVKERQSPTQGNLPMFAARVMGEPQLQPNTPQAAQPSAAAAAAMPPSPPLQQQHGSAAGLKPTPPPLLTAPHPYGSLQHQGLQQLQQQLQHQQLQQQMHQQHQQLMGIAAQRRRLSDLTVLPPSAAPETPVRKLKVAATAAAAVAAEATSSSRVSDADGTATEGAAGSAVPESRLRALAKPEPLRMSIGASSQTGPNPTTWTIPNPSPNPSPGGSPGMAAGGPSPAAAPGRMSSLAPAAPPSARRSSSVCVPASSAAAAAAAHHDVTEALQQHQLQQQQQQQQHRQQVTTTSSRSPPGHQPAAAESSTPAPTAVAIVAMSPRVPTSSSITTPAIAAAAVPGLYQPGAFVARTVPQEGLLHLSAAAPARMRRPASAWGAADFKIVRKLYAGYASSVYKASCLLSGADVVLKAYNLASLSGFLRNQVLRELDIHSRLAHPGAVQLLAAFKEGEVLVLVQEYVRGGSLDRVRRKLGGRMTEFQAMHLVLLPLLGVLAYLHGKGIVHRDIKPENLLFTEDWQLKVCDYGVSICLHEERAVTRTGSREYMAPEVNICPLKRGPEDNKDNAALSYGCSVDVWSLGALVYELLVGFTPFPGGPPPRKEGATGSAAKSLAYPGGVSAGARAFVQACLELEPADRPTVPQLLMHPWVQNALDCPQEPDSKQQAPAAP</sequence>
<feature type="region of interest" description="Disordered" evidence="9">
    <location>
        <begin position="591"/>
        <end position="651"/>
    </location>
</feature>
<evidence type="ECO:0000256" key="4">
    <source>
        <dbReference type="ARBA" id="ARBA00022777"/>
    </source>
</evidence>
<protein>
    <recommendedName>
        <fullName evidence="10">Protein kinase domain-containing protein</fullName>
    </recommendedName>
</protein>
<feature type="compositionally biased region" description="Pro residues" evidence="9">
    <location>
        <begin position="278"/>
        <end position="292"/>
    </location>
</feature>
<dbReference type="GO" id="GO:0004674">
    <property type="term" value="F:protein serine/threonine kinase activity"/>
    <property type="evidence" value="ECO:0007669"/>
    <property type="project" value="UniProtKB-KW"/>
</dbReference>
<dbReference type="InterPro" id="IPR011009">
    <property type="entry name" value="Kinase-like_dom_sf"/>
</dbReference>
<dbReference type="InterPro" id="IPR030616">
    <property type="entry name" value="Aur-like"/>
</dbReference>
<name>A0AAD3E593_9CHLO</name>
<feature type="compositionally biased region" description="Low complexity" evidence="9">
    <location>
        <begin position="257"/>
        <end position="277"/>
    </location>
</feature>
<feature type="compositionally biased region" description="Low complexity" evidence="9">
    <location>
        <begin position="431"/>
        <end position="465"/>
    </location>
</feature>
<feature type="compositionally biased region" description="Low complexity" evidence="9">
    <location>
        <begin position="674"/>
        <end position="691"/>
    </location>
</feature>
<feature type="compositionally biased region" description="Polar residues" evidence="9">
    <location>
        <begin position="182"/>
        <end position="194"/>
    </location>
</feature>
<dbReference type="InterPro" id="IPR008271">
    <property type="entry name" value="Ser/Thr_kinase_AS"/>
</dbReference>
<keyword evidence="12" id="KW-1185">Reference proteome</keyword>
<feature type="binding site" evidence="7">
    <location>
        <position position="814"/>
    </location>
    <ligand>
        <name>ATP</name>
        <dbReference type="ChEBI" id="CHEBI:30616"/>
    </ligand>
</feature>
<evidence type="ECO:0000313" key="12">
    <source>
        <dbReference type="Proteomes" id="UP001054857"/>
    </source>
</evidence>
<evidence type="ECO:0000256" key="2">
    <source>
        <dbReference type="ARBA" id="ARBA00022679"/>
    </source>
</evidence>
<feature type="compositionally biased region" description="Low complexity" evidence="9">
    <location>
        <begin position="705"/>
        <end position="714"/>
    </location>
</feature>
<proteinExistence type="predicted"/>
<feature type="active site" description="Proton acceptor" evidence="6">
    <location>
        <position position="909"/>
    </location>
</feature>
<accession>A0AAD3E593</accession>
<dbReference type="Pfam" id="PF00069">
    <property type="entry name" value="Pkinase"/>
    <property type="match status" value="1"/>
</dbReference>
<evidence type="ECO:0000256" key="8">
    <source>
        <dbReference type="PIRSR" id="PIRSR630616-3"/>
    </source>
</evidence>
<dbReference type="GO" id="GO:0005524">
    <property type="term" value="F:ATP binding"/>
    <property type="evidence" value="ECO:0007669"/>
    <property type="project" value="UniProtKB-KW"/>
</dbReference>
<evidence type="ECO:0000259" key="10">
    <source>
        <dbReference type="PROSITE" id="PS50011"/>
    </source>
</evidence>
<feature type="region of interest" description="Disordered" evidence="9">
    <location>
        <begin position="363"/>
        <end position="412"/>
    </location>
</feature>
<feature type="compositionally biased region" description="Polar residues" evidence="9">
    <location>
        <begin position="121"/>
        <end position="136"/>
    </location>
</feature>
<feature type="compositionally biased region" description="Polar residues" evidence="9">
    <location>
        <begin position="593"/>
        <end position="607"/>
    </location>
</feature>
<keyword evidence="1" id="KW-0723">Serine/threonine-protein kinase</keyword>
<dbReference type="FunFam" id="1.10.510.10:FF:000813">
    <property type="entry name" value="Aurora-like kinase"/>
    <property type="match status" value="1"/>
</dbReference>
<feature type="cross-link" description="Glycyl lysine isopeptide (Lys-Gly) (interchain with G-Cter in SUMO2)" evidence="8">
    <location>
        <position position="911"/>
    </location>
</feature>
<keyword evidence="2" id="KW-0808">Transferase</keyword>
<evidence type="ECO:0000256" key="9">
    <source>
        <dbReference type="SAM" id="MobiDB-lite"/>
    </source>
</evidence>
<feature type="region of interest" description="Disordered" evidence="9">
    <location>
        <begin position="18"/>
        <end position="41"/>
    </location>
</feature>
<feature type="binding site" evidence="7">
    <location>
        <position position="927"/>
    </location>
    <ligand>
        <name>ATP</name>
        <dbReference type="ChEBI" id="CHEBI:30616"/>
    </ligand>
</feature>
<dbReference type="SUPFAM" id="SSF56112">
    <property type="entry name" value="Protein kinase-like (PK-like)"/>
    <property type="match status" value="1"/>
</dbReference>
<feature type="region of interest" description="Disordered" evidence="9">
    <location>
        <begin position="171"/>
        <end position="323"/>
    </location>
</feature>
<keyword evidence="5 7" id="KW-0067">ATP-binding</keyword>
<dbReference type="InterPro" id="IPR000719">
    <property type="entry name" value="Prot_kinase_dom"/>
</dbReference>
<feature type="compositionally biased region" description="Polar residues" evidence="9">
    <location>
        <begin position="363"/>
        <end position="381"/>
    </location>
</feature>
<dbReference type="Proteomes" id="UP001054857">
    <property type="component" value="Unassembled WGS sequence"/>
</dbReference>
<dbReference type="AlphaFoldDB" id="A0AAD3E593"/>
<feature type="region of interest" description="Disordered" evidence="9">
    <location>
        <begin position="430"/>
        <end position="479"/>
    </location>
</feature>
<feature type="region of interest" description="Disordered" evidence="9">
    <location>
        <begin position="116"/>
        <end position="136"/>
    </location>
</feature>
<evidence type="ECO:0000256" key="7">
    <source>
        <dbReference type="PIRSR" id="PIRSR630616-2"/>
    </source>
</evidence>
<feature type="region of interest" description="Disordered" evidence="9">
    <location>
        <begin position="550"/>
        <end position="578"/>
    </location>
</feature>
<evidence type="ECO:0000313" key="11">
    <source>
        <dbReference type="EMBL" id="GFR52947.1"/>
    </source>
</evidence>
<dbReference type="PANTHER" id="PTHR24350">
    <property type="entry name" value="SERINE/THREONINE-PROTEIN KINASE IAL-RELATED"/>
    <property type="match status" value="1"/>
</dbReference>
<dbReference type="PROSITE" id="PS00108">
    <property type="entry name" value="PROTEIN_KINASE_ST"/>
    <property type="match status" value="1"/>
</dbReference>
<feature type="compositionally biased region" description="Low complexity" evidence="9">
    <location>
        <begin position="561"/>
        <end position="573"/>
    </location>
</feature>
<evidence type="ECO:0000256" key="1">
    <source>
        <dbReference type="ARBA" id="ARBA00022527"/>
    </source>
</evidence>
<evidence type="ECO:0000256" key="6">
    <source>
        <dbReference type="PIRSR" id="PIRSR630616-1"/>
    </source>
</evidence>
<organism evidence="11 12">
    <name type="scientific">Astrephomene gubernaculifera</name>
    <dbReference type="NCBI Taxonomy" id="47775"/>
    <lineage>
        <taxon>Eukaryota</taxon>
        <taxon>Viridiplantae</taxon>
        <taxon>Chlorophyta</taxon>
        <taxon>core chlorophytes</taxon>
        <taxon>Chlorophyceae</taxon>
        <taxon>CS clade</taxon>
        <taxon>Chlamydomonadales</taxon>
        <taxon>Astrephomenaceae</taxon>
        <taxon>Astrephomene</taxon>
    </lineage>
</organism>
<feature type="binding site" evidence="7">
    <location>
        <begin position="913"/>
        <end position="914"/>
    </location>
    <ligand>
        <name>ATP</name>
        <dbReference type="ChEBI" id="CHEBI:30616"/>
    </ligand>
</feature>
<feature type="region of interest" description="Disordered" evidence="9">
    <location>
        <begin position="666"/>
        <end position="714"/>
    </location>
</feature>
<gene>
    <name evidence="11" type="ORF">Agub_g15609</name>
</gene>
<comment type="caution">
    <text evidence="11">The sequence shown here is derived from an EMBL/GenBank/DDBJ whole genome shotgun (WGS) entry which is preliminary data.</text>
</comment>
<dbReference type="EMBL" id="BMAR01000077">
    <property type="protein sequence ID" value="GFR52947.1"/>
    <property type="molecule type" value="Genomic_DNA"/>
</dbReference>
<dbReference type="SMART" id="SM00220">
    <property type="entry name" value="S_TKc"/>
    <property type="match status" value="1"/>
</dbReference>
<dbReference type="PROSITE" id="PS50011">
    <property type="entry name" value="PROTEIN_KINASE_DOM"/>
    <property type="match status" value="1"/>
</dbReference>
<reference evidence="11 12" key="1">
    <citation type="journal article" date="2021" name="Sci. Rep.">
        <title>Genome sequencing of the multicellular alga Astrephomene provides insights into convergent evolution of germ-soma differentiation.</title>
        <authorList>
            <person name="Yamashita S."/>
            <person name="Yamamoto K."/>
            <person name="Matsuzaki R."/>
            <person name="Suzuki S."/>
            <person name="Yamaguchi H."/>
            <person name="Hirooka S."/>
            <person name="Minakuchi Y."/>
            <person name="Miyagishima S."/>
            <person name="Kawachi M."/>
            <person name="Toyoda A."/>
            <person name="Nozaki H."/>
        </authorList>
    </citation>
    <scope>NUCLEOTIDE SEQUENCE [LARGE SCALE GENOMIC DNA]</scope>
    <source>
        <strain evidence="11 12">NIES-4017</strain>
    </source>
</reference>
<keyword evidence="4" id="KW-0418">Kinase</keyword>
<dbReference type="Gene3D" id="1.10.510.10">
    <property type="entry name" value="Transferase(Phosphotransferase) domain 1"/>
    <property type="match status" value="1"/>
</dbReference>